<dbReference type="RefSeq" id="XP_003057414.1">
    <property type="nucleotide sequence ID" value="XM_003057368.1"/>
</dbReference>
<dbReference type="EMBL" id="GG663737">
    <property type="protein sequence ID" value="EEH59059.1"/>
    <property type="molecule type" value="Genomic_DNA"/>
</dbReference>
<keyword evidence="4" id="KW-1185">Reference proteome</keyword>
<dbReference type="Gene3D" id="3.20.20.100">
    <property type="entry name" value="NADP-dependent oxidoreductase domain"/>
    <property type="match status" value="1"/>
</dbReference>
<reference evidence="3 4" key="1">
    <citation type="journal article" date="2009" name="Science">
        <title>Green evolution and dynamic adaptations revealed by genomes of the marine picoeukaryotes Micromonas.</title>
        <authorList>
            <person name="Worden A.Z."/>
            <person name="Lee J.H."/>
            <person name="Mock T."/>
            <person name="Rouze P."/>
            <person name="Simmons M.P."/>
            <person name="Aerts A.L."/>
            <person name="Allen A.E."/>
            <person name="Cuvelier M.L."/>
            <person name="Derelle E."/>
            <person name="Everett M.V."/>
            <person name="Foulon E."/>
            <person name="Grimwood J."/>
            <person name="Gundlach H."/>
            <person name="Henrissat B."/>
            <person name="Napoli C."/>
            <person name="McDonald S.M."/>
            <person name="Parker M.S."/>
            <person name="Rombauts S."/>
            <person name="Salamov A."/>
            <person name="Von Dassow P."/>
            <person name="Badger J.H."/>
            <person name="Coutinho P.M."/>
            <person name="Demir E."/>
            <person name="Dubchak I."/>
            <person name="Gentemann C."/>
            <person name="Eikrem W."/>
            <person name="Gready J.E."/>
            <person name="John U."/>
            <person name="Lanier W."/>
            <person name="Lindquist E.A."/>
            <person name="Lucas S."/>
            <person name="Mayer K.F."/>
            <person name="Moreau H."/>
            <person name="Not F."/>
            <person name="Otillar R."/>
            <person name="Panaud O."/>
            <person name="Pangilinan J."/>
            <person name="Paulsen I."/>
            <person name="Piegu B."/>
            <person name="Poliakov A."/>
            <person name="Robbens S."/>
            <person name="Schmutz J."/>
            <person name="Toulza E."/>
            <person name="Wyss T."/>
            <person name="Zelensky A."/>
            <person name="Zhou K."/>
            <person name="Armbrust E.V."/>
            <person name="Bhattacharya D."/>
            <person name="Goodenough U.W."/>
            <person name="Van de Peer Y."/>
            <person name="Grigoriev I.V."/>
        </authorList>
    </citation>
    <scope>NUCLEOTIDE SEQUENCE [LARGE SCALE GENOMIC DNA]</scope>
    <source>
        <strain evidence="3 4">CCMP1545</strain>
    </source>
</reference>
<dbReference type="CDD" id="cd19101">
    <property type="entry name" value="AKR_unchar"/>
    <property type="match status" value="1"/>
</dbReference>
<feature type="region of interest" description="Disordered" evidence="1">
    <location>
        <begin position="1"/>
        <end position="53"/>
    </location>
</feature>
<dbReference type="eggNOG" id="KOG1575">
    <property type="taxonomic scope" value="Eukaryota"/>
</dbReference>
<evidence type="ECO:0000256" key="1">
    <source>
        <dbReference type="SAM" id="MobiDB-lite"/>
    </source>
</evidence>
<name>C1MMI9_MICPC</name>
<dbReference type="Pfam" id="PF00248">
    <property type="entry name" value="Aldo_ket_red"/>
    <property type="match status" value="1"/>
</dbReference>
<protein>
    <submittedName>
        <fullName evidence="3">Oxidoreductase</fullName>
    </submittedName>
</protein>
<dbReference type="STRING" id="564608.C1MMI9"/>
<dbReference type="OrthoDB" id="48988at2759"/>
<evidence type="ECO:0000313" key="4">
    <source>
        <dbReference type="Proteomes" id="UP000001876"/>
    </source>
</evidence>
<proteinExistence type="predicted"/>
<dbReference type="InterPro" id="IPR006311">
    <property type="entry name" value="TAT_signal"/>
</dbReference>
<feature type="domain" description="NADP-dependent oxidoreductase" evidence="2">
    <location>
        <begin position="115"/>
        <end position="420"/>
    </location>
</feature>
<accession>C1MMI9</accession>
<gene>
    <name evidence="3" type="ORF">MICPUCDRAFT_56545</name>
</gene>
<feature type="compositionally biased region" description="Basic residues" evidence="1">
    <location>
        <begin position="22"/>
        <end position="36"/>
    </location>
</feature>
<dbReference type="PROSITE" id="PS51318">
    <property type="entry name" value="TAT"/>
    <property type="match status" value="1"/>
</dbReference>
<dbReference type="GeneID" id="9682375"/>
<dbReference type="PANTHER" id="PTHR43147:SF5">
    <property type="entry name" value="OXIDOREDUCTASE"/>
    <property type="match status" value="1"/>
</dbReference>
<dbReference type="KEGG" id="mpp:MICPUCDRAFT_56545"/>
<organism evidence="4">
    <name type="scientific">Micromonas pusilla (strain CCMP1545)</name>
    <name type="common">Picoplanktonic green alga</name>
    <dbReference type="NCBI Taxonomy" id="564608"/>
    <lineage>
        <taxon>Eukaryota</taxon>
        <taxon>Viridiplantae</taxon>
        <taxon>Chlorophyta</taxon>
        <taxon>Mamiellophyceae</taxon>
        <taxon>Mamiellales</taxon>
        <taxon>Mamiellaceae</taxon>
        <taxon>Micromonas</taxon>
    </lineage>
</organism>
<evidence type="ECO:0000313" key="3">
    <source>
        <dbReference type="EMBL" id="EEH59059.1"/>
    </source>
</evidence>
<dbReference type="PANTHER" id="PTHR43147">
    <property type="entry name" value="PROTEIN TAS"/>
    <property type="match status" value="1"/>
</dbReference>
<feature type="compositionally biased region" description="Low complexity" evidence="1">
    <location>
        <begin position="1"/>
        <end position="17"/>
    </location>
</feature>
<dbReference type="AlphaFoldDB" id="C1MMI9"/>
<dbReference type="Proteomes" id="UP000001876">
    <property type="component" value="Unassembled WGS sequence"/>
</dbReference>
<dbReference type="InterPro" id="IPR023210">
    <property type="entry name" value="NADP_OxRdtase_dom"/>
</dbReference>
<evidence type="ECO:0000259" key="2">
    <source>
        <dbReference type="Pfam" id="PF00248"/>
    </source>
</evidence>
<sequence>MSSFTAPPTATSSTTTTEGRALRRSRKPPRAARRGHAVVVKASNEEPPAAPAELSRRDVFAATAALAAAIPLDRASAPFAVPAAFAAMETAGSIPAKVPAAASPLKFSTSTPSRVIKGCWQLGGGHRGDQATDRTSGAAAVEDFAAFARAGINTFDTGPEACGYGPSELIIGEALKSGTIKREDVNIYTKLCCVGREQQNMTSDWVNQKLDLPCRRLGTNKLDLVQMYWNEYNAKHYVDAALFLTDAKAAGRIGAVGLTNFDTKRVAEMVDAGAEIASNQIQFSLLDRRPEREMVPYCAKNGIALLPYGVVAGGLLSDKFLDFPGEDVVLDTSSKRKYASVLGYAGGYAWYQRLLAELRRVGDKHGGATIANVASRWVLDSNDVTPAIILGARNANHVDDHRAMFAFELDDDDKASIRGVLNKGKAPSADCYTYERGGPW</sequence>
<dbReference type="OMA" id="CCVGREQ"/>
<dbReference type="InterPro" id="IPR036812">
    <property type="entry name" value="NAD(P)_OxRdtase_dom_sf"/>
</dbReference>
<dbReference type="SUPFAM" id="SSF51430">
    <property type="entry name" value="NAD(P)-linked oxidoreductase"/>
    <property type="match status" value="1"/>
</dbReference>